<reference evidence="2" key="1">
    <citation type="journal article" date="2014" name="Front. Microbiol.">
        <title>High frequency of phylogenetically diverse reductive dehalogenase-homologous genes in deep subseafloor sedimentary metagenomes.</title>
        <authorList>
            <person name="Kawai M."/>
            <person name="Futagami T."/>
            <person name="Toyoda A."/>
            <person name="Takaki Y."/>
            <person name="Nishi S."/>
            <person name="Hori S."/>
            <person name="Arai W."/>
            <person name="Tsubouchi T."/>
            <person name="Morono Y."/>
            <person name="Uchiyama I."/>
            <person name="Ito T."/>
            <person name="Fujiyama A."/>
            <person name="Inagaki F."/>
            <person name="Takami H."/>
        </authorList>
    </citation>
    <scope>NUCLEOTIDE SEQUENCE</scope>
    <source>
        <strain evidence="2">Expedition CK06-06</strain>
    </source>
</reference>
<comment type="caution">
    <text evidence="2">The sequence shown here is derived from an EMBL/GenBank/DDBJ whole genome shotgun (WGS) entry which is preliminary data.</text>
</comment>
<dbReference type="InterPro" id="IPR058094">
    <property type="entry name" value="Ig-like_OmpL47-like"/>
</dbReference>
<protein>
    <submittedName>
        <fullName evidence="2">Uncharacterized protein</fullName>
    </submittedName>
</protein>
<organism evidence="2">
    <name type="scientific">marine sediment metagenome</name>
    <dbReference type="NCBI Taxonomy" id="412755"/>
    <lineage>
        <taxon>unclassified sequences</taxon>
        <taxon>metagenomes</taxon>
        <taxon>ecological metagenomes</taxon>
    </lineage>
</organism>
<feature type="non-terminal residue" evidence="2">
    <location>
        <position position="1"/>
    </location>
</feature>
<dbReference type="EMBL" id="BARU01022646">
    <property type="protein sequence ID" value="GAH59198.1"/>
    <property type="molecule type" value="Genomic_DNA"/>
</dbReference>
<dbReference type="NCBIfam" id="NF047446">
    <property type="entry name" value="barrel_OmpL47"/>
    <property type="match status" value="1"/>
</dbReference>
<keyword evidence="1" id="KW-1133">Transmembrane helix</keyword>
<feature type="transmembrane region" description="Helical" evidence="1">
    <location>
        <begin position="128"/>
        <end position="148"/>
    </location>
</feature>
<accession>X1INT2</accession>
<keyword evidence="1" id="KW-0472">Membrane</keyword>
<evidence type="ECO:0000256" key="1">
    <source>
        <dbReference type="SAM" id="Phobius"/>
    </source>
</evidence>
<sequence>SNSGSVTIRFYANDTTGNIGYTDVIIYKDIDVPSSQLIFTPYSGTIAVITSTIFTLTANDGLGSGVSVIRYKINDSSWIDYTDGFDLSGYAIGYYNISYYAIDNVGNIENVNSILVELVEIPSPPPEIPGFDLIFMLVVIGVSLIISIRKRKNNS</sequence>
<evidence type="ECO:0000313" key="2">
    <source>
        <dbReference type="EMBL" id="GAH59198.1"/>
    </source>
</evidence>
<name>X1INT2_9ZZZZ</name>
<dbReference type="NCBIfam" id="NF033507">
    <property type="entry name" value="Loki-CTERM"/>
    <property type="match status" value="1"/>
</dbReference>
<proteinExistence type="predicted"/>
<dbReference type="Gene3D" id="3.30.1920.20">
    <property type="match status" value="1"/>
</dbReference>
<keyword evidence="1" id="KW-0812">Transmembrane</keyword>
<dbReference type="AlphaFoldDB" id="X1INT2"/>
<gene>
    <name evidence="2" type="ORF">S03H2_36857</name>
</gene>